<feature type="region of interest" description="Disordered" evidence="1">
    <location>
        <begin position="71"/>
        <end position="173"/>
    </location>
</feature>
<dbReference type="AlphaFoldDB" id="A0AAV7LSF4"/>
<evidence type="ECO:0000256" key="1">
    <source>
        <dbReference type="SAM" id="MobiDB-lite"/>
    </source>
</evidence>
<organism evidence="2 3">
    <name type="scientific">Pleurodeles waltl</name>
    <name type="common">Iberian ribbed newt</name>
    <dbReference type="NCBI Taxonomy" id="8319"/>
    <lineage>
        <taxon>Eukaryota</taxon>
        <taxon>Metazoa</taxon>
        <taxon>Chordata</taxon>
        <taxon>Craniata</taxon>
        <taxon>Vertebrata</taxon>
        <taxon>Euteleostomi</taxon>
        <taxon>Amphibia</taxon>
        <taxon>Batrachia</taxon>
        <taxon>Caudata</taxon>
        <taxon>Salamandroidea</taxon>
        <taxon>Salamandridae</taxon>
        <taxon>Pleurodelinae</taxon>
        <taxon>Pleurodeles</taxon>
    </lineage>
</organism>
<proteinExistence type="predicted"/>
<name>A0AAV7LSF4_PLEWA</name>
<feature type="compositionally biased region" description="Pro residues" evidence="1">
    <location>
        <begin position="1"/>
        <end position="11"/>
    </location>
</feature>
<feature type="compositionally biased region" description="Basic and acidic residues" evidence="1">
    <location>
        <begin position="26"/>
        <end position="40"/>
    </location>
</feature>
<evidence type="ECO:0000313" key="3">
    <source>
        <dbReference type="Proteomes" id="UP001066276"/>
    </source>
</evidence>
<feature type="compositionally biased region" description="Basic residues" evidence="1">
    <location>
        <begin position="110"/>
        <end position="119"/>
    </location>
</feature>
<dbReference type="Proteomes" id="UP001066276">
    <property type="component" value="Chromosome 11"/>
</dbReference>
<comment type="caution">
    <text evidence="2">The sequence shown here is derived from an EMBL/GenBank/DDBJ whole genome shotgun (WGS) entry which is preliminary data.</text>
</comment>
<evidence type="ECO:0000313" key="2">
    <source>
        <dbReference type="EMBL" id="KAJ1093490.1"/>
    </source>
</evidence>
<reference evidence="2" key="1">
    <citation type="journal article" date="2022" name="bioRxiv">
        <title>Sequencing and chromosome-scale assembly of the giantPleurodeles waltlgenome.</title>
        <authorList>
            <person name="Brown T."/>
            <person name="Elewa A."/>
            <person name="Iarovenko S."/>
            <person name="Subramanian E."/>
            <person name="Araus A.J."/>
            <person name="Petzold A."/>
            <person name="Susuki M."/>
            <person name="Suzuki K.-i.T."/>
            <person name="Hayashi T."/>
            <person name="Toyoda A."/>
            <person name="Oliveira C."/>
            <person name="Osipova E."/>
            <person name="Leigh N.D."/>
            <person name="Simon A."/>
            <person name="Yun M.H."/>
        </authorList>
    </citation>
    <scope>NUCLEOTIDE SEQUENCE</scope>
    <source>
        <strain evidence="2">20211129_DDA</strain>
        <tissue evidence="2">Liver</tissue>
    </source>
</reference>
<keyword evidence="3" id="KW-1185">Reference proteome</keyword>
<feature type="region of interest" description="Disordered" evidence="1">
    <location>
        <begin position="1"/>
        <end position="48"/>
    </location>
</feature>
<feature type="compositionally biased region" description="Basic residues" evidence="1">
    <location>
        <begin position="91"/>
        <end position="102"/>
    </location>
</feature>
<sequence>MAAPQARPPTGPDHTSQRWSSAPPETRLRDSPVFGHHPEGGGECGRLPQAVVAEGESGAELIQKAQCEVATQDISRPQENGWEFREEAARRAPRAPRSSRRNRISENKEKKARPRSRRSARWDGTLELGGWEGRSSGRSLAWQAQPHPDSSHPPLRAGSRRRVELGRKAAQQQ</sequence>
<protein>
    <submittedName>
        <fullName evidence="2">Uncharacterized protein</fullName>
    </submittedName>
</protein>
<accession>A0AAV7LSF4</accession>
<dbReference type="EMBL" id="JANPWB010000015">
    <property type="protein sequence ID" value="KAJ1093490.1"/>
    <property type="molecule type" value="Genomic_DNA"/>
</dbReference>
<gene>
    <name evidence="2" type="ORF">NDU88_006590</name>
</gene>